<gene>
    <name evidence="2" type="ORF">DFR76_105247</name>
</gene>
<keyword evidence="3" id="KW-1185">Reference proteome</keyword>
<protein>
    <submittedName>
        <fullName evidence="2">Uncharacterized protein YbjT (DUF2867 family)</fullName>
    </submittedName>
</protein>
<dbReference type="PANTHER" id="PTHR43162">
    <property type="match status" value="1"/>
</dbReference>
<dbReference type="Gene3D" id="3.90.25.10">
    <property type="entry name" value="UDP-galactose 4-epimerase, domain 1"/>
    <property type="match status" value="1"/>
</dbReference>
<proteinExistence type="predicted"/>
<sequence length="275" mass="28536">MIVVTGATGNVGRALVRELVDAGERVTAVSRSLGAGDVPDGVTRHRADLARPAELAAALTGATALFLLTSGEYLGAGGDLAKVLKMARDKGIRRVVLLSSQGVGTGRHPADLEEAVAASGLPWTLLRPAGFASNALQWAESVRAQRFIAAPFADVALPVVDPADIAAVAARVLREAGHAGRTYVLTGPEPISPRAQAEAIGAAIGEPVRFAELSRAEARAAMVRFMPAPVVEHTLGILGEPTPAELRVEPAVAEVLGRPARSFAEWAERNAAAFK</sequence>
<reference evidence="2 3" key="1">
    <citation type="submission" date="2018-07" db="EMBL/GenBank/DDBJ databases">
        <title>Genomic Encyclopedia of Type Strains, Phase IV (KMG-IV): sequencing the most valuable type-strain genomes for metagenomic binning, comparative biology and taxonomic classification.</title>
        <authorList>
            <person name="Goeker M."/>
        </authorList>
    </citation>
    <scope>NUCLEOTIDE SEQUENCE [LARGE SCALE GENOMIC DNA]</scope>
    <source>
        <strain evidence="2 3">DSM 44290</strain>
    </source>
</reference>
<dbReference type="Proteomes" id="UP000254869">
    <property type="component" value="Unassembled WGS sequence"/>
</dbReference>
<dbReference type="SUPFAM" id="SSF51735">
    <property type="entry name" value="NAD(P)-binding Rossmann-fold domains"/>
    <property type="match status" value="1"/>
</dbReference>
<name>A0A370I5C0_9NOCA</name>
<dbReference type="InterPro" id="IPR051604">
    <property type="entry name" value="Ergot_Alk_Oxidoreductase"/>
</dbReference>
<dbReference type="EMBL" id="QQBC01000005">
    <property type="protein sequence ID" value="RDI65928.1"/>
    <property type="molecule type" value="Genomic_DNA"/>
</dbReference>
<accession>A0A370I5C0</accession>
<dbReference type="PANTHER" id="PTHR43162:SF1">
    <property type="entry name" value="PRESTALK A DIFFERENTIATION PROTEIN A"/>
    <property type="match status" value="1"/>
</dbReference>
<evidence type="ECO:0000313" key="3">
    <source>
        <dbReference type="Proteomes" id="UP000254869"/>
    </source>
</evidence>
<dbReference type="AlphaFoldDB" id="A0A370I5C0"/>
<dbReference type="InterPro" id="IPR036291">
    <property type="entry name" value="NAD(P)-bd_dom_sf"/>
</dbReference>
<dbReference type="Pfam" id="PF13460">
    <property type="entry name" value="NAD_binding_10"/>
    <property type="match status" value="1"/>
</dbReference>
<dbReference type="RefSeq" id="WP_067998121.1">
    <property type="nucleotide sequence ID" value="NZ_QQBC01000005.1"/>
</dbReference>
<dbReference type="STRING" id="1210086.GCA_001613105_03080"/>
<dbReference type="InterPro" id="IPR016040">
    <property type="entry name" value="NAD(P)-bd_dom"/>
</dbReference>
<comment type="caution">
    <text evidence="2">The sequence shown here is derived from an EMBL/GenBank/DDBJ whole genome shotgun (WGS) entry which is preliminary data.</text>
</comment>
<organism evidence="2 3">
    <name type="scientific">Nocardia pseudobrasiliensis</name>
    <dbReference type="NCBI Taxonomy" id="45979"/>
    <lineage>
        <taxon>Bacteria</taxon>
        <taxon>Bacillati</taxon>
        <taxon>Actinomycetota</taxon>
        <taxon>Actinomycetes</taxon>
        <taxon>Mycobacteriales</taxon>
        <taxon>Nocardiaceae</taxon>
        <taxon>Nocardia</taxon>
    </lineage>
</organism>
<feature type="domain" description="NAD(P)-binding" evidence="1">
    <location>
        <begin position="6"/>
        <end position="175"/>
    </location>
</feature>
<dbReference type="Gene3D" id="3.40.50.720">
    <property type="entry name" value="NAD(P)-binding Rossmann-like Domain"/>
    <property type="match status" value="1"/>
</dbReference>
<evidence type="ECO:0000313" key="2">
    <source>
        <dbReference type="EMBL" id="RDI65928.1"/>
    </source>
</evidence>
<evidence type="ECO:0000259" key="1">
    <source>
        <dbReference type="Pfam" id="PF13460"/>
    </source>
</evidence>